<dbReference type="InterPro" id="IPR004518">
    <property type="entry name" value="MazG-like_dom"/>
</dbReference>
<dbReference type="Proteomes" id="UP000316184">
    <property type="component" value="Unassembled WGS sequence"/>
</dbReference>
<dbReference type="PANTHER" id="PTHR30522:SF0">
    <property type="entry name" value="NUCLEOSIDE TRIPHOSPHATE PYROPHOSPHOHYDROLASE"/>
    <property type="match status" value="1"/>
</dbReference>
<dbReference type="Gene3D" id="1.10.287.1080">
    <property type="entry name" value="MazG-like"/>
    <property type="match status" value="1"/>
</dbReference>
<reference evidence="2 3" key="1">
    <citation type="submission" date="2019-06" db="EMBL/GenBank/DDBJ databases">
        <title>Sequencing the genomes of 1000 actinobacteria strains.</title>
        <authorList>
            <person name="Klenk H.-P."/>
        </authorList>
    </citation>
    <scope>NUCLEOTIDE SEQUENCE [LARGE SCALE GENOMIC DNA]</scope>
    <source>
        <strain evidence="2 3">DSM 46699</strain>
    </source>
</reference>
<dbReference type="OrthoDB" id="9808939at2"/>
<proteinExistence type="predicted"/>
<dbReference type="RefSeq" id="WP_145745319.1">
    <property type="nucleotide sequence ID" value="NZ_VIWX01000007.1"/>
</dbReference>
<dbReference type="InterPro" id="IPR048015">
    <property type="entry name" value="NTP-PPase_MazG-like_N"/>
</dbReference>
<dbReference type="FunFam" id="1.10.287.1080:FF:000001">
    <property type="entry name" value="Nucleoside triphosphate pyrophosphohydrolase"/>
    <property type="match status" value="1"/>
</dbReference>
<accession>A0A561TZY2</accession>
<name>A0A561TZY2_9PSEU</name>
<sequence length="329" mass="34321">MSEIRVAEGTAIVLVDDRLGEALPAAALPLVRKADALYADSGLSASTRVALGVPVVPEDVVEQAASASVVLITGEIDATAEALRAAGAPVVGSPAPAGVELLDAVNVMDRLRSPGGCPWDAEQDHDSLRQYLVEETYELLDAIAEKDREALREELGDVLLQVLFHARVAAEDSGDPFGIDAVAAGLVSKLVSRHPHVFADDATVLDTESQHARWEELKQQEKRRESIVDGVALGQPAVALAAKLTQRANRAGIPLAAMPSGGDTGSALFALAAAGKLDGIDPEDALREVALSFAARVREAERSARESGNTALTADDWCELLGSSAGSDA</sequence>
<feature type="domain" description="NTP pyrophosphohydrolase MazG-like" evidence="1">
    <location>
        <begin position="123"/>
        <end position="198"/>
    </location>
</feature>
<dbReference type="GO" id="GO:0006950">
    <property type="term" value="P:response to stress"/>
    <property type="evidence" value="ECO:0007669"/>
    <property type="project" value="UniProtKB-ARBA"/>
</dbReference>
<dbReference type="Pfam" id="PF03819">
    <property type="entry name" value="MazG"/>
    <property type="match status" value="1"/>
</dbReference>
<dbReference type="GO" id="GO:0046052">
    <property type="term" value="P:UTP catabolic process"/>
    <property type="evidence" value="ECO:0007669"/>
    <property type="project" value="TreeGrafter"/>
</dbReference>
<comment type="caution">
    <text evidence="2">The sequence shown here is derived from an EMBL/GenBank/DDBJ whole genome shotgun (WGS) entry which is preliminary data.</text>
</comment>
<organism evidence="2 3">
    <name type="scientific">Saccharopolyspora dendranthemae</name>
    <dbReference type="NCBI Taxonomy" id="1181886"/>
    <lineage>
        <taxon>Bacteria</taxon>
        <taxon>Bacillati</taxon>
        <taxon>Actinomycetota</taxon>
        <taxon>Actinomycetes</taxon>
        <taxon>Pseudonocardiales</taxon>
        <taxon>Pseudonocardiaceae</taxon>
        <taxon>Saccharopolyspora</taxon>
    </lineage>
</organism>
<dbReference type="GO" id="GO:0046081">
    <property type="term" value="P:dUTP catabolic process"/>
    <property type="evidence" value="ECO:0007669"/>
    <property type="project" value="TreeGrafter"/>
</dbReference>
<dbReference type="GO" id="GO:0006203">
    <property type="term" value="P:dGTP catabolic process"/>
    <property type="evidence" value="ECO:0007669"/>
    <property type="project" value="TreeGrafter"/>
</dbReference>
<dbReference type="PANTHER" id="PTHR30522">
    <property type="entry name" value="NUCLEOSIDE TRIPHOSPHATE PYROPHOSPHOHYDROLASE"/>
    <property type="match status" value="1"/>
</dbReference>
<evidence type="ECO:0000259" key="1">
    <source>
        <dbReference type="Pfam" id="PF03819"/>
    </source>
</evidence>
<gene>
    <name evidence="2" type="ORF">FHU35_17323</name>
</gene>
<dbReference type="GO" id="GO:0046061">
    <property type="term" value="P:dATP catabolic process"/>
    <property type="evidence" value="ECO:0007669"/>
    <property type="project" value="TreeGrafter"/>
</dbReference>
<dbReference type="GO" id="GO:0047429">
    <property type="term" value="F:nucleoside triphosphate diphosphatase activity"/>
    <property type="evidence" value="ECO:0007669"/>
    <property type="project" value="TreeGrafter"/>
</dbReference>
<dbReference type="SUPFAM" id="SSF101386">
    <property type="entry name" value="all-alpha NTP pyrophosphatases"/>
    <property type="match status" value="1"/>
</dbReference>
<evidence type="ECO:0000313" key="3">
    <source>
        <dbReference type="Proteomes" id="UP000316184"/>
    </source>
</evidence>
<dbReference type="NCBIfam" id="TIGR00444">
    <property type="entry name" value="mazG"/>
    <property type="match status" value="1"/>
</dbReference>
<protein>
    <submittedName>
        <fullName evidence="2">XTP/dITP diphosphohydrolase</fullName>
    </submittedName>
</protein>
<keyword evidence="3" id="KW-1185">Reference proteome</keyword>
<dbReference type="GO" id="GO:0046047">
    <property type="term" value="P:TTP catabolic process"/>
    <property type="evidence" value="ECO:0007669"/>
    <property type="project" value="TreeGrafter"/>
</dbReference>
<keyword evidence="2" id="KW-0378">Hydrolase</keyword>
<dbReference type="EMBL" id="VIWX01000007">
    <property type="protein sequence ID" value="TWF92677.1"/>
    <property type="molecule type" value="Genomic_DNA"/>
</dbReference>
<evidence type="ECO:0000313" key="2">
    <source>
        <dbReference type="EMBL" id="TWF92677.1"/>
    </source>
</evidence>
<dbReference type="GO" id="GO:0046076">
    <property type="term" value="P:dTTP catabolic process"/>
    <property type="evidence" value="ECO:0007669"/>
    <property type="project" value="TreeGrafter"/>
</dbReference>
<dbReference type="AlphaFoldDB" id="A0A561TZY2"/>
<dbReference type="InterPro" id="IPR011551">
    <property type="entry name" value="NTP_PyrPHydrolase_MazG"/>
</dbReference>
<dbReference type="CDD" id="cd11528">
    <property type="entry name" value="NTP-PPase_MazG_Nterm"/>
    <property type="match status" value="1"/>
</dbReference>